<dbReference type="InterPro" id="IPR036554">
    <property type="entry name" value="GHMP_kinase_C_sf"/>
</dbReference>
<dbReference type="AlphaFoldDB" id="A0A7V4WVL5"/>
<dbReference type="GO" id="GO:0004496">
    <property type="term" value="F:mevalonate kinase activity"/>
    <property type="evidence" value="ECO:0007669"/>
    <property type="project" value="InterPro"/>
</dbReference>
<dbReference type="Pfam" id="PF08544">
    <property type="entry name" value="GHMP_kinases_C"/>
    <property type="match status" value="1"/>
</dbReference>
<evidence type="ECO:0000259" key="11">
    <source>
        <dbReference type="Pfam" id="PF08544"/>
    </source>
</evidence>
<dbReference type="Gene3D" id="3.30.230.10">
    <property type="match status" value="1"/>
</dbReference>
<evidence type="ECO:0000256" key="3">
    <source>
        <dbReference type="ARBA" id="ARBA00022679"/>
    </source>
</evidence>
<keyword evidence="8" id="KW-0443">Lipid metabolism</keyword>
<evidence type="ECO:0000256" key="7">
    <source>
        <dbReference type="ARBA" id="ARBA00022842"/>
    </source>
</evidence>
<keyword evidence="4" id="KW-0547">Nucleotide-binding</keyword>
<feature type="domain" description="GHMP kinase N-terminal" evidence="10">
    <location>
        <begin position="113"/>
        <end position="178"/>
    </location>
</feature>
<dbReference type="InterPro" id="IPR006204">
    <property type="entry name" value="GHMP_kinase_N_dom"/>
</dbReference>
<evidence type="ECO:0000256" key="2">
    <source>
        <dbReference type="ARBA" id="ARBA00022516"/>
    </source>
</evidence>
<dbReference type="Proteomes" id="UP000885779">
    <property type="component" value="Unassembled WGS sequence"/>
</dbReference>
<dbReference type="SUPFAM" id="SSF55060">
    <property type="entry name" value="GHMP Kinase, C-terminal domain"/>
    <property type="match status" value="1"/>
</dbReference>
<proteinExistence type="predicted"/>
<dbReference type="InterPro" id="IPR014721">
    <property type="entry name" value="Ribsml_uS5_D2-typ_fold_subgr"/>
</dbReference>
<organism evidence="12">
    <name type="scientific">Caldithrix abyssi</name>
    <dbReference type="NCBI Taxonomy" id="187145"/>
    <lineage>
        <taxon>Bacteria</taxon>
        <taxon>Pseudomonadati</taxon>
        <taxon>Calditrichota</taxon>
        <taxon>Calditrichia</taxon>
        <taxon>Calditrichales</taxon>
        <taxon>Calditrichaceae</taxon>
        <taxon>Caldithrix</taxon>
    </lineage>
</organism>
<evidence type="ECO:0000313" key="12">
    <source>
        <dbReference type="EMBL" id="HGY56345.1"/>
    </source>
</evidence>
<evidence type="ECO:0000256" key="1">
    <source>
        <dbReference type="ARBA" id="ARBA00022490"/>
    </source>
</evidence>
<evidence type="ECO:0000256" key="8">
    <source>
        <dbReference type="ARBA" id="ARBA00023098"/>
    </source>
</evidence>
<evidence type="ECO:0008006" key="13">
    <source>
        <dbReference type="Google" id="ProtNLM"/>
    </source>
</evidence>
<keyword evidence="7" id="KW-0460">Magnesium</keyword>
<keyword evidence="5" id="KW-0418">Kinase</keyword>
<dbReference type="Pfam" id="PF00288">
    <property type="entry name" value="GHMP_kinases_N"/>
    <property type="match status" value="1"/>
</dbReference>
<keyword evidence="2" id="KW-0444">Lipid biosynthesis</keyword>
<dbReference type="GO" id="GO:0019287">
    <property type="term" value="P:isopentenyl diphosphate biosynthetic process, mevalonate pathway"/>
    <property type="evidence" value="ECO:0007669"/>
    <property type="project" value="UniProtKB-UniPathway"/>
</dbReference>
<keyword evidence="6" id="KW-0067">ATP-binding</keyword>
<dbReference type="InterPro" id="IPR013750">
    <property type="entry name" value="GHMP_kinase_C_dom"/>
</dbReference>
<feature type="domain" description="GHMP kinase C-terminal" evidence="11">
    <location>
        <begin position="254"/>
        <end position="333"/>
    </location>
</feature>
<dbReference type="UniPathway" id="UPA00057">
    <property type="reaction ID" value="UER00098"/>
</dbReference>
<evidence type="ECO:0000259" key="10">
    <source>
        <dbReference type="Pfam" id="PF00288"/>
    </source>
</evidence>
<dbReference type="Gene3D" id="3.30.70.890">
    <property type="entry name" value="GHMP kinase, C-terminal domain"/>
    <property type="match status" value="1"/>
</dbReference>
<dbReference type="GO" id="GO:0005524">
    <property type="term" value="F:ATP binding"/>
    <property type="evidence" value="ECO:0007669"/>
    <property type="project" value="UniProtKB-KW"/>
</dbReference>
<comment type="caution">
    <text evidence="12">The sequence shown here is derived from an EMBL/GenBank/DDBJ whole genome shotgun (WGS) entry which is preliminary data.</text>
</comment>
<dbReference type="SUPFAM" id="SSF54211">
    <property type="entry name" value="Ribosomal protein S5 domain 2-like"/>
    <property type="match status" value="1"/>
</dbReference>
<evidence type="ECO:0000256" key="6">
    <source>
        <dbReference type="ARBA" id="ARBA00022840"/>
    </source>
</evidence>
<sequence length="355" mass="38343">MITALAPGKMILLGEYAVLEGSAALVCAVDRYARVQSAYNRTGEHFIRAASLGIEGEPFVINANGKVRFNPTADSLLIKRLGFFAALYESLYPRLVKAGKGIKLALDTTDFYSQQLHTKFGFGSSAALTVAMTAAIDALAGEKLFSNKEILHLALQAHHQAQGKMGSGIDVAASVYGGVLIYQKDAEQEFPAREPQNVPLRDDIPMIVVWSGKSASTRSMVGAVNGLKAQNPSLYRSIMDDLTTLSVDGIAAYRQGSGDEFLRLVNDYHRTMDRLGKEAGADIISAEHAALFELCTAEGAAYKPSGAGGGDIGIVFCRETQQRDFLKQKITQQNFNIVPVMVASQGIKRTEEDSR</sequence>
<reference evidence="12" key="1">
    <citation type="journal article" date="2020" name="mSystems">
        <title>Genome- and Community-Level Interaction Insights into Carbon Utilization and Element Cycling Functions of Hydrothermarchaeota in Hydrothermal Sediment.</title>
        <authorList>
            <person name="Zhou Z."/>
            <person name="Liu Y."/>
            <person name="Xu W."/>
            <person name="Pan J."/>
            <person name="Luo Z.H."/>
            <person name="Li M."/>
        </authorList>
    </citation>
    <scope>NUCLEOTIDE SEQUENCE [LARGE SCALE GENOMIC DNA]</scope>
    <source>
        <strain evidence="12">HyVt-577</strain>
    </source>
</reference>
<evidence type="ECO:0000256" key="4">
    <source>
        <dbReference type="ARBA" id="ARBA00022741"/>
    </source>
</evidence>
<gene>
    <name evidence="12" type="ORF">ENK44_11610</name>
</gene>
<evidence type="ECO:0000256" key="9">
    <source>
        <dbReference type="ARBA" id="ARBA00029438"/>
    </source>
</evidence>
<dbReference type="EMBL" id="DRQG01000109">
    <property type="protein sequence ID" value="HGY56345.1"/>
    <property type="molecule type" value="Genomic_DNA"/>
</dbReference>
<keyword evidence="1" id="KW-0963">Cytoplasm</keyword>
<dbReference type="PANTHER" id="PTHR43290:SF2">
    <property type="entry name" value="MEVALONATE KINASE"/>
    <property type="match status" value="1"/>
</dbReference>
<name>A0A7V4WVL5_CALAY</name>
<accession>A0A7V4WVL5</accession>
<keyword evidence="3" id="KW-0808">Transferase</keyword>
<dbReference type="PANTHER" id="PTHR43290">
    <property type="entry name" value="MEVALONATE KINASE"/>
    <property type="match status" value="1"/>
</dbReference>
<dbReference type="InterPro" id="IPR006205">
    <property type="entry name" value="Mev_gal_kin"/>
</dbReference>
<comment type="pathway">
    <text evidence="9">Isoprenoid biosynthesis; isopentenyl diphosphate biosynthesis via mevalonate pathway; isopentenyl diphosphate from (R)-mevalonate: step 1/3.</text>
</comment>
<protein>
    <recommendedName>
        <fullName evidence="13">GHMP kinase N-terminal domain-containing protein</fullName>
    </recommendedName>
</protein>
<dbReference type="InterPro" id="IPR020568">
    <property type="entry name" value="Ribosomal_Su5_D2-typ_SF"/>
</dbReference>
<evidence type="ECO:0000256" key="5">
    <source>
        <dbReference type="ARBA" id="ARBA00022777"/>
    </source>
</evidence>
<dbReference type="GO" id="GO:0005737">
    <property type="term" value="C:cytoplasm"/>
    <property type="evidence" value="ECO:0007669"/>
    <property type="project" value="InterPro"/>
</dbReference>
<dbReference type="PRINTS" id="PR00959">
    <property type="entry name" value="MEVGALKINASE"/>
</dbReference>